<evidence type="ECO:0000256" key="1">
    <source>
        <dbReference type="SAM" id="MobiDB-lite"/>
    </source>
</evidence>
<dbReference type="OrthoDB" id="695335at2759"/>
<gene>
    <name evidence="2" type="ORF">SETIT_9G035200v2</name>
</gene>
<feature type="region of interest" description="Disordered" evidence="1">
    <location>
        <begin position="1"/>
        <end position="21"/>
    </location>
</feature>
<feature type="region of interest" description="Disordered" evidence="1">
    <location>
        <begin position="267"/>
        <end position="290"/>
    </location>
</feature>
<proteinExistence type="predicted"/>
<name>A0A368SCY2_SETIT</name>
<accession>A0A368SCY2</accession>
<evidence type="ECO:0000313" key="2">
    <source>
        <dbReference type="EMBL" id="RCV40221.1"/>
    </source>
</evidence>
<protein>
    <recommendedName>
        <fullName evidence="3">F-box domain-containing protein</fullName>
    </recommendedName>
</protein>
<dbReference type="EMBL" id="CM003536">
    <property type="protein sequence ID" value="RCV40221.1"/>
    <property type="molecule type" value="Genomic_DNA"/>
</dbReference>
<reference evidence="2" key="1">
    <citation type="journal article" date="2012" name="Nat. Biotechnol.">
        <title>Reference genome sequence of the model plant Setaria.</title>
        <authorList>
            <person name="Bennetzen J.L."/>
            <person name="Schmutz J."/>
            <person name="Wang H."/>
            <person name="Percifield R."/>
            <person name="Hawkins J."/>
            <person name="Pontaroli A.C."/>
            <person name="Estep M."/>
            <person name="Feng L."/>
            <person name="Vaughn J.N."/>
            <person name="Grimwood J."/>
            <person name="Jenkins J."/>
            <person name="Barry K."/>
            <person name="Lindquist E."/>
            <person name="Hellsten U."/>
            <person name="Deshpande S."/>
            <person name="Wang X."/>
            <person name="Wu X."/>
            <person name="Mitros T."/>
            <person name="Triplett J."/>
            <person name="Yang X."/>
            <person name="Ye C.Y."/>
            <person name="Mauro-Herrera M."/>
            <person name="Wang L."/>
            <person name="Li P."/>
            <person name="Sharma M."/>
            <person name="Sharma R."/>
            <person name="Ronald P.C."/>
            <person name="Panaud O."/>
            <person name="Kellogg E.A."/>
            <person name="Brutnell T.P."/>
            <person name="Doust A.N."/>
            <person name="Tuskan G.A."/>
            <person name="Rokhsar D."/>
            <person name="Devos K.M."/>
        </authorList>
    </citation>
    <scope>NUCLEOTIDE SEQUENCE [LARGE SCALE GENOMIC DNA]</scope>
    <source>
        <strain evidence="2">Yugu1</strain>
    </source>
</reference>
<evidence type="ECO:0008006" key="3">
    <source>
        <dbReference type="Google" id="ProtNLM"/>
    </source>
</evidence>
<organism evidence="2">
    <name type="scientific">Setaria italica</name>
    <name type="common">Foxtail millet</name>
    <name type="synonym">Panicum italicum</name>
    <dbReference type="NCBI Taxonomy" id="4555"/>
    <lineage>
        <taxon>Eukaryota</taxon>
        <taxon>Viridiplantae</taxon>
        <taxon>Streptophyta</taxon>
        <taxon>Embryophyta</taxon>
        <taxon>Tracheophyta</taxon>
        <taxon>Spermatophyta</taxon>
        <taxon>Magnoliopsida</taxon>
        <taxon>Liliopsida</taxon>
        <taxon>Poales</taxon>
        <taxon>Poaceae</taxon>
        <taxon>PACMAD clade</taxon>
        <taxon>Panicoideae</taxon>
        <taxon>Panicodae</taxon>
        <taxon>Paniceae</taxon>
        <taxon>Cenchrinae</taxon>
        <taxon>Setaria</taxon>
    </lineage>
</organism>
<dbReference type="InterPro" id="IPR055312">
    <property type="entry name" value="FBL15-like"/>
</dbReference>
<dbReference type="PANTHER" id="PTHR34709:SF28">
    <property type="entry name" value="OS08G0272601 PROTEIN"/>
    <property type="match status" value="1"/>
</dbReference>
<sequence length="322" mass="35124">MESSDYVGEEKQANPMPATDHGDGVDLISALFPMMCSCASRLVGDAGQMVRTGALSRRWRCLRTRVPALHFHSGPGFQTSSYPAALARRFIAFVNNVLAMRARTDDSAMEYLGISLDLCSARGKPPLAPSSAGAAEGWYEFALARVRLPSAVVFTSLTDLALECLEIADDTGDLLGRLLSSACCPRLRKLRLWVVRFKHARTKELVLETSTLVELTMYDMDQMGSLELRTPNLLDLKIRSCRELEALTISVSGLMEPRITMLDQLPFSAKPPNEPGRARGDLSAGVAGTSESITSSSARVGVLRGRELRLQACPRRGECTIT</sequence>
<dbReference type="AlphaFoldDB" id="A0A368SCY2"/>
<reference evidence="2" key="2">
    <citation type="submission" date="2015-07" db="EMBL/GenBank/DDBJ databases">
        <authorList>
            <person name="Noorani M."/>
        </authorList>
    </citation>
    <scope>NUCLEOTIDE SEQUENCE</scope>
    <source>
        <strain evidence="2">Yugu1</strain>
    </source>
</reference>
<dbReference type="PANTHER" id="PTHR34709">
    <property type="entry name" value="OS10G0396666 PROTEIN"/>
    <property type="match status" value="1"/>
</dbReference>